<evidence type="ECO:0000313" key="3">
    <source>
        <dbReference type="Proteomes" id="UP000030641"/>
    </source>
</evidence>
<dbReference type="OMA" id="PECDPRC"/>
<reference evidence="2 3" key="1">
    <citation type="journal article" date="2014" name="BMC Genomics">
        <title>Genome sequencing of four Aureobasidium pullulans varieties: biotechnological potential, stress tolerance, and description of new species.</title>
        <authorList>
            <person name="Gostin Ar C."/>
            <person name="Ohm R.A."/>
            <person name="Kogej T."/>
            <person name="Sonjak S."/>
            <person name="Turk M."/>
            <person name="Zajc J."/>
            <person name="Zalar P."/>
            <person name="Grube M."/>
            <person name="Sun H."/>
            <person name="Han J."/>
            <person name="Sharma A."/>
            <person name="Chiniquy J."/>
            <person name="Ngan C.Y."/>
            <person name="Lipzen A."/>
            <person name="Barry K."/>
            <person name="Grigoriev I.V."/>
            <person name="Gunde-Cimerman N."/>
        </authorList>
    </citation>
    <scope>NUCLEOTIDE SEQUENCE [LARGE SCALE GENOMIC DNA]</scope>
    <source>
        <strain evidence="2 3">EXF-2481</strain>
    </source>
</reference>
<accession>A0A074YJ82</accession>
<dbReference type="Proteomes" id="UP000030641">
    <property type="component" value="Unassembled WGS sequence"/>
</dbReference>
<evidence type="ECO:0000313" key="2">
    <source>
        <dbReference type="EMBL" id="KEQ97878.1"/>
    </source>
</evidence>
<keyword evidence="3" id="KW-1185">Reference proteome</keyword>
<evidence type="ECO:0000256" key="1">
    <source>
        <dbReference type="SAM" id="SignalP"/>
    </source>
</evidence>
<feature type="signal peptide" evidence="1">
    <location>
        <begin position="1"/>
        <end position="18"/>
    </location>
</feature>
<dbReference type="AlphaFoldDB" id="A0A074YJ82"/>
<name>A0A074YJ82_AURSE</name>
<evidence type="ECO:0008006" key="4">
    <source>
        <dbReference type="Google" id="ProtNLM"/>
    </source>
</evidence>
<sequence>MKVSSLLTLVASVAGALAYPNPAYSISFRDLIRRAEGVPFHEDPKATTWNPPPNMVAALDWVWKRSLLERSTGRDLTMLGALVKNNGILNYCVSWPTDEPITFEQRSEIVTALQSSWQQWIDVLVGFEGFPLTTVDVNVMDYAVKDKALVQGDTTGLTIHTIVDPSDGLLTCGIDCNLFGYSPEDYDVSRCSEGKTGGYDTNFRLEQILDQPINGAVTKGQSAGPLFHRFDQEHFFDNLRNEWILLHELGHAQGLRDFYEERPVGQINFLMYPDSAHHLTEFDAWMLRDWYMKLKQRGDF</sequence>
<dbReference type="PANTHER" id="PTHR35606">
    <property type="entry name" value="CELLULOSE-BINDING FAMILY II PROTEIN"/>
    <property type="match status" value="1"/>
</dbReference>
<organism evidence="2 3">
    <name type="scientific">Aureobasidium subglaciale (strain EXF-2481)</name>
    <name type="common">Aureobasidium pullulans var. subglaciale</name>
    <dbReference type="NCBI Taxonomy" id="1043005"/>
    <lineage>
        <taxon>Eukaryota</taxon>
        <taxon>Fungi</taxon>
        <taxon>Dikarya</taxon>
        <taxon>Ascomycota</taxon>
        <taxon>Pezizomycotina</taxon>
        <taxon>Dothideomycetes</taxon>
        <taxon>Dothideomycetidae</taxon>
        <taxon>Dothideales</taxon>
        <taxon>Saccotheciaceae</taxon>
        <taxon>Aureobasidium</taxon>
    </lineage>
</organism>
<gene>
    <name evidence="2" type="ORF">AUEXF2481DRAFT_2789</name>
</gene>
<feature type="chain" id="PRO_5001704486" description="Peptidase M43 pregnancy-associated plasma-A domain-containing protein" evidence="1">
    <location>
        <begin position="19"/>
        <end position="300"/>
    </location>
</feature>
<proteinExistence type="predicted"/>
<dbReference type="EMBL" id="KL584753">
    <property type="protein sequence ID" value="KEQ97878.1"/>
    <property type="molecule type" value="Genomic_DNA"/>
</dbReference>
<dbReference type="GeneID" id="25363600"/>
<dbReference type="InParanoid" id="A0A074YJ82"/>
<dbReference type="HOGENOM" id="CLU_016835_1_0_1"/>
<dbReference type="OrthoDB" id="94998at2759"/>
<keyword evidence="1" id="KW-0732">Signal</keyword>
<dbReference type="PANTHER" id="PTHR35606:SF4">
    <property type="entry name" value="CELLULOSE-BINDING FAMILY II PROTEIN"/>
    <property type="match status" value="1"/>
</dbReference>
<dbReference type="RefSeq" id="XP_013346158.1">
    <property type="nucleotide sequence ID" value="XM_013490704.1"/>
</dbReference>
<protein>
    <recommendedName>
        <fullName evidence="4">Peptidase M43 pregnancy-associated plasma-A domain-containing protein</fullName>
    </recommendedName>
</protein>
<dbReference type="SUPFAM" id="SSF55486">
    <property type="entry name" value="Metalloproteases ('zincins'), catalytic domain"/>
    <property type="match status" value="1"/>
</dbReference>